<dbReference type="EMBL" id="CAJPWZ010002825">
    <property type="protein sequence ID" value="CAG2246083.1"/>
    <property type="molecule type" value="Genomic_DNA"/>
</dbReference>
<comment type="caution">
    <text evidence="3">The sequence shown here is derived from an EMBL/GenBank/DDBJ whole genome shotgun (WGS) entry which is preliminary data.</text>
</comment>
<feature type="compositionally biased region" description="Pro residues" evidence="1">
    <location>
        <begin position="314"/>
        <end position="323"/>
    </location>
</feature>
<evidence type="ECO:0000313" key="4">
    <source>
        <dbReference type="Proteomes" id="UP000683360"/>
    </source>
</evidence>
<keyword evidence="2" id="KW-1133">Transmembrane helix</keyword>
<dbReference type="Proteomes" id="UP000683360">
    <property type="component" value="Unassembled WGS sequence"/>
</dbReference>
<dbReference type="OrthoDB" id="6131611at2759"/>
<organism evidence="3 4">
    <name type="scientific">Mytilus edulis</name>
    <name type="common">Blue mussel</name>
    <dbReference type="NCBI Taxonomy" id="6550"/>
    <lineage>
        <taxon>Eukaryota</taxon>
        <taxon>Metazoa</taxon>
        <taxon>Spiralia</taxon>
        <taxon>Lophotrochozoa</taxon>
        <taxon>Mollusca</taxon>
        <taxon>Bivalvia</taxon>
        <taxon>Autobranchia</taxon>
        <taxon>Pteriomorphia</taxon>
        <taxon>Mytilida</taxon>
        <taxon>Mytiloidea</taxon>
        <taxon>Mytilidae</taxon>
        <taxon>Mytilinae</taxon>
        <taxon>Mytilus</taxon>
    </lineage>
</organism>
<feature type="transmembrane region" description="Helical" evidence="2">
    <location>
        <begin position="21"/>
        <end position="41"/>
    </location>
</feature>
<keyword evidence="4" id="KW-1185">Reference proteome</keyword>
<feature type="compositionally biased region" description="Pro residues" evidence="1">
    <location>
        <begin position="275"/>
        <end position="290"/>
    </location>
</feature>
<keyword evidence="2" id="KW-0472">Membrane</keyword>
<feature type="transmembrane region" description="Helical" evidence="2">
    <location>
        <begin position="142"/>
        <end position="164"/>
    </location>
</feature>
<evidence type="ECO:0000256" key="1">
    <source>
        <dbReference type="SAM" id="MobiDB-lite"/>
    </source>
</evidence>
<reference evidence="3" key="1">
    <citation type="submission" date="2021-03" db="EMBL/GenBank/DDBJ databases">
        <authorList>
            <person name="Bekaert M."/>
        </authorList>
    </citation>
    <scope>NUCLEOTIDE SEQUENCE</scope>
</reference>
<dbReference type="AlphaFoldDB" id="A0A8S3UY01"/>
<feature type="region of interest" description="Disordered" evidence="1">
    <location>
        <begin position="267"/>
        <end position="330"/>
    </location>
</feature>
<proteinExistence type="predicted"/>
<keyword evidence="2" id="KW-0812">Transmembrane</keyword>
<name>A0A8S3UY01_MYTED</name>
<feature type="transmembrane region" description="Helical" evidence="2">
    <location>
        <begin position="53"/>
        <end position="72"/>
    </location>
</feature>
<evidence type="ECO:0000256" key="2">
    <source>
        <dbReference type="SAM" id="Phobius"/>
    </source>
</evidence>
<evidence type="ECO:0000313" key="3">
    <source>
        <dbReference type="EMBL" id="CAG2246083.1"/>
    </source>
</evidence>
<gene>
    <name evidence="3" type="ORF">MEDL_58076</name>
</gene>
<sequence>MADSSTQEGSDSKEVFQRFMIIGILEIIFGSSLLICGIAGVVYGDGGYFGPPYFTGSFITGVFFLLKGMYFINLYKKGTSGSAALAQLLSCSTAIIMFGFMACIMGIVFSSMSGVYSSCDRSWFPDSDIACDSNIGKYKSVAIPILILVILCAVLNIYTLFYLCSNQSKFGVNFRMGRMTTQQMALNNQVIMMQNQVLMQQMAAQGQGGHIAGSAYPMGTNPGYPMGPAAGYPMGSAAGFTMGPTTGYQMGPTTGYQMGPTGYSMGPTAGYPMGPGLPPPEQQFPGPYPQPEASYPSGPTGLSSDVKIDLNQPPEQPSAPPPSYDSVTKQ</sequence>
<feature type="transmembrane region" description="Helical" evidence="2">
    <location>
        <begin position="84"/>
        <end position="108"/>
    </location>
</feature>
<accession>A0A8S3UY01</accession>
<protein>
    <submittedName>
        <fullName evidence="3">Uncharacterized protein</fullName>
    </submittedName>
</protein>